<reference evidence="2 3" key="1">
    <citation type="submission" date="2016-02" db="EMBL/GenBank/DDBJ databases">
        <title>Band-tailed pigeon sequencing and assembly.</title>
        <authorList>
            <person name="Soares A.E."/>
            <person name="Novak B.J."/>
            <person name="Rice E.S."/>
            <person name="O'Connell B."/>
            <person name="Chang D."/>
            <person name="Weber S."/>
            <person name="Shapiro B."/>
        </authorList>
    </citation>
    <scope>NUCLEOTIDE SEQUENCE [LARGE SCALE GENOMIC DNA]</scope>
    <source>
        <strain evidence="2">BTP2013</strain>
        <tissue evidence="2">Blood</tissue>
    </source>
</reference>
<gene>
    <name evidence="2" type="ORF">AV530_020116</name>
</gene>
<keyword evidence="3" id="KW-1185">Reference proteome</keyword>
<dbReference type="EMBL" id="LSYS01007350">
    <property type="protein sequence ID" value="OPJ71852.1"/>
    <property type="molecule type" value="Genomic_DNA"/>
</dbReference>
<dbReference type="Proteomes" id="UP000190648">
    <property type="component" value="Unassembled WGS sequence"/>
</dbReference>
<proteinExistence type="predicted"/>
<feature type="compositionally biased region" description="Basic and acidic residues" evidence="1">
    <location>
        <begin position="60"/>
        <end position="71"/>
    </location>
</feature>
<organism evidence="2 3">
    <name type="scientific">Patagioenas fasciata monilis</name>
    <dbReference type="NCBI Taxonomy" id="372326"/>
    <lineage>
        <taxon>Eukaryota</taxon>
        <taxon>Metazoa</taxon>
        <taxon>Chordata</taxon>
        <taxon>Craniata</taxon>
        <taxon>Vertebrata</taxon>
        <taxon>Euteleostomi</taxon>
        <taxon>Archelosauria</taxon>
        <taxon>Archosauria</taxon>
        <taxon>Dinosauria</taxon>
        <taxon>Saurischia</taxon>
        <taxon>Theropoda</taxon>
        <taxon>Coelurosauria</taxon>
        <taxon>Aves</taxon>
        <taxon>Neognathae</taxon>
        <taxon>Neoaves</taxon>
        <taxon>Columbimorphae</taxon>
        <taxon>Columbiformes</taxon>
        <taxon>Columbidae</taxon>
        <taxon>Patagioenas</taxon>
    </lineage>
</organism>
<name>A0A1V4JI30_PATFA</name>
<comment type="caution">
    <text evidence="2">The sequence shown here is derived from an EMBL/GenBank/DDBJ whole genome shotgun (WGS) entry which is preliminary data.</text>
</comment>
<evidence type="ECO:0000313" key="3">
    <source>
        <dbReference type="Proteomes" id="UP000190648"/>
    </source>
</evidence>
<feature type="region of interest" description="Disordered" evidence="1">
    <location>
        <begin position="124"/>
        <end position="147"/>
    </location>
</feature>
<evidence type="ECO:0000313" key="2">
    <source>
        <dbReference type="EMBL" id="OPJ71852.1"/>
    </source>
</evidence>
<accession>A0A1V4JI30</accession>
<sequence>MREGESSGPGKVHIQTPGKQGAFGLVEPGASIPSCAQETNRSGHQDVHAPGGETPAIRPGRAERDRVPHNQREIHFQGRRLVVIAPEINKSTNGSIFNKLHTEGECNFHRLIEQVLLVDQKRRPTCAQRDGRAGPRGRGVSGTAHAA</sequence>
<dbReference type="AlphaFoldDB" id="A0A1V4JI30"/>
<evidence type="ECO:0000256" key="1">
    <source>
        <dbReference type="SAM" id="MobiDB-lite"/>
    </source>
</evidence>
<feature type="region of interest" description="Disordered" evidence="1">
    <location>
        <begin position="1"/>
        <end position="71"/>
    </location>
</feature>
<protein>
    <submittedName>
        <fullName evidence="2">Uncharacterized protein</fullName>
    </submittedName>
</protein>